<sequence>MSALVPFDHTFVLYDSSDLISLAAAVWSLVPIFILVFYFSWFVCTREIEAVIVAAGHVANDVVNSLVKNTLKQERPELVSELAGFRVVGNGFNEFLGTQYGMPSAHSQFMGFFASYFILKLWLQWSRTEGKAPSQQMKVFGTLCLLFAAYCVCASRVYLFYHTLEQVAVGVSLGAFLGTSYFLLISFARAISLVNWVVNWPFSSWLSVKDSWSEGGFTLEEERLQWLERCKRCKLETSESEKKGN</sequence>
<dbReference type="CDD" id="cd03382">
    <property type="entry name" value="PAP2_dolichyldiphosphatase"/>
    <property type="match status" value="1"/>
</dbReference>
<dbReference type="GO" id="GO:0047874">
    <property type="term" value="F:dolichyldiphosphatase activity"/>
    <property type="evidence" value="ECO:0007669"/>
    <property type="project" value="UniProtKB-UniRule"/>
</dbReference>
<gene>
    <name evidence="8" type="primary">CAX4</name>
    <name evidence="8" type="ORF">ATY40_BA7503037</name>
</gene>
<evidence type="ECO:0000256" key="4">
    <source>
        <dbReference type="ARBA" id="ARBA00022989"/>
    </source>
</evidence>
<dbReference type="EMBL" id="CP014585">
    <property type="protein sequence ID" value="ANZ75979.1"/>
    <property type="molecule type" value="Genomic_DNA"/>
</dbReference>
<evidence type="ECO:0000256" key="3">
    <source>
        <dbReference type="ARBA" id="ARBA00022801"/>
    </source>
</evidence>
<dbReference type="GO" id="GO:0008610">
    <property type="term" value="P:lipid biosynthetic process"/>
    <property type="evidence" value="ECO:0007669"/>
    <property type="project" value="TreeGrafter"/>
</dbReference>
<feature type="transmembrane region" description="Helical" evidence="6">
    <location>
        <begin position="139"/>
        <end position="161"/>
    </location>
</feature>
<dbReference type="InterPro" id="IPR039667">
    <property type="entry name" value="Dolichyldiphosphatase_PAP2"/>
</dbReference>
<name>A0A1B2JD60_PICPA</name>
<comment type="catalytic activity">
    <reaction evidence="6">
        <text>a di-trans,poly-cis-dolichyl diphosphate + H2O = a di-trans,poly-cis-dolichyl phosphate + phosphate + H(+)</text>
        <dbReference type="Rhea" id="RHEA:14385"/>
        <dbReference type="Rhea" id="RHEA-COMP:19498"/>
        <dbReference type="Rhea" id="RHEA-COMP:19506"/>
        <dbReference type="ChEBI" id="CHEBI:15377"/>
        <dbReference type="ChEBI" id="CHEBI:15378"/>
        <dbReference type="ChEBI" id="CHEBI:43474"/>
        <dbReference type="ChEBI" id="CHEBI:57497"/>
        <dbReference type="ChEBI" id="CHEBI:57683"/>
        <dbReference type="EC" id="3.6.1.43"/>
    </reaction>
</comment>
<comment type="pathway">
    <text evidence="6">Protein modification; protein glycosylation.</text>
</comment>
<evidence type="ECO:0000256" key="5">
    <source>
        <dbReference type="ARBA" id="ARBA00023136"/>
    </source>
</evidence>
<keyword evidence="2 6" id="KW-0812">Transmembrane</keyword>
<dbReference type="GO" id="GO:0006487">
    <property type="term" value="P:protein N-linked glycosylation"/>
    <property type="evidence" value="ECO:0007669"/>
    <property type="project" value="UniProtKB-UniRule"/>
</dbReference>
<dbReference type="EC" id="3.6.1.43" evidence="6"/>
<keyword evidence="3 6" id="KW-0378">Hydrolase</keyword>
<keyword evidence="4 6" id="KW-1133">Transmembrane helix</keyword>
<feature type="domain" description="Phosphatidic acid phosphatase type 2/haloperoxidase" evidence="7">
    <location>
        <begin position="50"/>
        <end position="182"/>
    </location>
</feature>
<dbReference type="GO" id="GO:0005789">
    <property type="term" value="C:endoplasmic reticulum membrane"/>
    <property type="evidence" value="ECO:0007669"/>
    <property type="project" value="UniProtKB-SubCell"/>
</dbReference>
<feature type="transmembrane region" description="Helical" evidence="6">
    <location>
        <begin position="167"/>
        <end position="187"/>
    </location>
</feature>
<dbReference type="InterPro" id="IPR000326">
    <property type="entry name" value="PAP2/HPO"/>
</dbReference>
<evidence type="ECO:0000313" key="9">
    <source>
        <dbReference type="Proteomes" id="UP000094565"/>
    </source>
</evidence>
<protein>
    <recommendedName>
        <fullName evidence="6">Dolichyldiphosphatase</fullName>
        <ecNumber evidence="6">3.6.1.43</ecNumber>
    </recommendedName>
</protein>
<dbReference type="AlphaFoldDB" id="A0A1B2JD60"/>
<dbReference type="InterPro" id="IPR036938">
    <property type="entry name" value="PAP2/HPO_sf"/>
</dbReference>
<dbReference type="SMART" id="SM00014">
    <property type="entry name" value="acidPPc"/>
    <property type="match status" value="1"/>
</dbReference>
<dbReference type="PANTHER" id="PTHR11247">
    <property type="entry name" value="PALMITOYL-PROTEIN THIOESTERASE/DOLICHYLDIPHOSPHATASE 1"/>
    <property type="match status" value="1"/>
</dbReference>
<dbReference type="Gene3D" id="1.20.144.10">
    <property type="entry name" value="Phosphatidic acid phosphatase type 2/haloperoxidase"/>
    <property type="match status" value="1"/>
</dbReference>
<evidence type="ECO:0000256" key="2">
    <source>
        <dbReference type="ARBA" id="ARBA00022692"/>
    </source>
</evidence>
<comment type="similarity">
    <text evidence="6">Belongs to the dolichyldiphosphatase family.</text>
</comment>
<reference evidence="8 9" key="1">
    <citation type="submission" date="2016-02" db="EMBL/GenBank/DDBJ databases">
        <title>Comparative genomic and transcriptomic foundation for Pichia pastoris.</title>
        <authorList>
            <person name="Love K.R."/>
            <person name="Shah K.A."/>
            <person name="Whittaker C.A."/>
            <person name="Wu J."/>
            <person name="Bartlett M.C."/>
            <person name="Ma D."/>
            <person name="Leeson R.L."/>
            <person name="Priest M."/>
            <person name="Young S.K."/>
            <person name="Love J.C."/>
        </authorList>
    </citation>
    <scope>NUCLEOTIDE SEQUENCE [LARGE SCALE GENOMIC DNA]</scope>
    <source>
        <strain evidence="8 9">ATCC 28485</strain>
    </source>
</reference>
<keyword evidence="6" id="KW-0256">Endoplasmic reticulum</keyword>
<evidence type="ECO:0000256" key="6">
    <source>
        <dbReference type="RuleBase" id="RU367078"/>
    </source>
</evidence>
<accession>A0A1B2JD60</accession>
<comment type="function">
    <text evidence="6">Required for efficient N-glycosylation. Necessary for maintaining optimal levels of dolichol-linked oligosaccharides. Hydrolyzes dolichyl pyrophosphate at a very high rate and dolichyl monophosphate at a much lower rate. Does not act on phosphatidate.</text>
</comment>
<comment type="subcellular location">
    <subcellularLocation>
        <location evidence="6">Endoplasmic reticulum membrane</location>
        <topology evidence="6">Multi-pass membrane protein</topology>
    </subcellularLocation>
    <subcellularLocation>
        <location evidence="1">Membrane</location>
        <topology evidence="1">Multi-pass membrane protein</topology>
    </subcellularLocation>
</comment>
<keyword evidence="9" id="KW-1185">Reference proteome</keyword>
<evidence type="ECO:0000259" key="7">
    <source>
        <dbReference type="SMART" id="SM00014"/>
    </source>
</evidence>
<dbReference type="SUPFAM" id="SSF48317">
    <property type="entry name" value="Acid phosphatase/Vanadium-dependent haloperoxidase"/>
    <property type="match status" value="1"/>
</dbReference>
<keyword evidence="5 6" id="KW-0472">Membrane</keyword>
<evidence type="ECO:0000313" key="8">
    <source>
        <dbReference type="EMBL" id="ANZ75979.1"/>
    </source>
</evidence>
<dbReference type="PANTHER" id="PTHR11247:SF1">
    <property type="entry name" value="DOLICHYLDIPHOSPHATASE 1"/>
    <property type="match status" value="1"/>
</dbReference>
<dbReference type="UniPathway" id="UPA00378"/>
<feature type="transmembrane region" description="Helical" evidence="6">
    <location>
        <begin position="20"/>
        <end position="39"/>
    </location>
</feature>
<evidence type="ECO:0000256" key="1">
    <source>
        <dbReference type="ARBA" id="ARBA00004141"/>
    </source>
</evidence>
<dbReference type="OrthoDB" id="302705at2759"/>
<proteinExistence type="inferred from homology"/>
<dbReference type="Proteomes" id="UP000094565">
    <property type="component" value="Chromosome 2"/>
</dbReference>
<organism evidence="8 9">
    <name type="scientific">Komagataella pastoris</name>
    <name type="common">Yeast</name>
    <name type="synonym">Pichia pastoris</name>
    <dbReference type="NCBI Taxonomy" id="4922"/>
    <lineage>
        <taxon>Eukaryota</taxon>
        <taxon>Fungi</taxon>
        <taxon>Dikarya</taxon>
        <taxon>Ascomycota</taxon>
        <taxon>Saccharomycotina</taxon>
        <taxon>Pichiomycetes</taxon>
        <taxon>Pichiales</taxon>
        <taxon>Pichiaceae</taxon>
        <taxon>Komagataella</taxon>
    </lineage>
</organism>
<dbReference type="Pfam" id="PF01569">
    <property type="entry name" value="PAP2"/>
    <property type="match status" value="1"/>
</dbReference>